<keyword evidence="10" id="KW-0675">Receptor</keyword>
<dbReference type="GO" id="GO:0005886">
    <property type="term" value="C:plasma membrane"/>
    <property type="evidence" value="ECO:0007669"/>
    <property type="project" value="UniProtKB-SubCell"/>
</dbReference>
<evidence type="ECO:0000256" key="11">
    <source>
        <dbReference type="ARBA" id="ARBA00023180"/>
    </source>
</evidence>
<dbReference type="InterPro" id="IPR003591">
    <property type="entry name" value="Leu-rich_rpt_typical-subtyp"/>
</dbReference>
<reference evidence="17" key="1">
    <citation type="journal article" date="2013" name="Nat. Genet.">
        <title>The Capsella rubella genome and the genomic consequences of rapid mating system evolution.</title>
        <authorList>
            <person name="Slotte T."/>
            <person name="Hazzouri K.M."/>
            <person name="Agren J.A."/>
            <person name="Koenig D."/>
            <person name="Maumus F."/>
            <person name="Guo Y.L."/>
            <person name="Steige K."/>
            <person name="Platts A.E."/>
            <person name="Escobar J.S."/>
            <person name="Newman L.K."/>
            <person name="Wang W."/>
            <person name="Mandakova T."/>
            <person name="Vello E."/>
            <person name="Smith L.M."/>
            <person name="Henz S.R."/>
            <person name="Steffen J."/>
            <person name="Takuno S."/>
            <person name="Brandvain Y."/>
            <person name="Coop G."/>
            <person name="Andolfatto P."/>
            <person name="Hu T.T."/>
            <person name="Blanchette M."/>
            <person name="Clark R.M."/>
            <person name="Quesneville H."/>
            <person name="Nordborg M."/>
            <person name="Gaut B.S."/>
            <person name="Lysak M.A."/>
            <person name="Jenkins J."/>
            <person name="Grimwood J."/>
            <person name="Chapman J."/>
            <person name="Prochnik S."/>
            <person name="Shu S."/>
            <person name="Rokhsar D."/>
            <person name="Schmutz J."/>
            <person name="Weigel D."/>
            <person name="Wright S.I."/>
        </authorList>
    </citation>
    <scope>NUCLEOTIDE SEQUENCE [LARGE SCALE GENOMIC DNA]</scope>
    <source>
        <strain evidence="17">cv. Monte Gargano</strain>
    </source>
</reference>
<dbReference type="Pfam" id="PF23598">
    <property type="entry name" value="LRR_14"/>
    <property type="match status" value="1"/>
</dbReference>
<evidence type="ECO:0000256" key="4">
    <source>
        <dbReference type="ARBA" id="ARBA00022614"/>
    </source>
</evidence>
<dbReference type="Proteomes" id="UP000029121">
    <property type="component" value="Unassembled WGS sequence"/>
</dbReference>
<evidence type="ECO:0000256" key="12">
    <source>
        <dbReference type="SAM" id="Phobius"/>
    </source>
</evidence>
<organism evidence="16 17">
    <name type="scientific">Capsella rubella</name>
    <dbReference type="NCBI Taxonomy" id="81985"/>
    <lineage>
        <taxon>Eukaryota</taxon>
        <taxon>Viridiplantae</taxon>
        <taxon>Streptophyta</taxon>
        <taxon>Embryophyta</taxon>
        <taxon>Tracheophyta</taxon>
        <taxon>Spermatophyta</taxon>
        <taxon>Magnoliopsida</taxon>
        <taxon>eudicotyledons</taxon>
        <taxon>Gunneridae</taxon>
        <taxon>Pentapetalae</taxon>
        <taxon>rosids</taxon>
        <taxon>malvids</taxon>
        <taxon>Brassicales</taxon>
        <taxon>Brassicaceae</taxon>
        <taxon>Camelineae</taxon>
        <taxon>Capsella</taxon>
    </lineage>
</organism>
<evidence type="ECO:0000256" key="8">
    <source>
        <dbReference type="ARBA" id="ARBA00022989"/>
    </source>
</evidence>
<keyword evidence="8 12" id="KW-1133">Transmembrane helix</keyword>
<dbReference type="AlphaFoldDB" id="R0GTX6"/>
<dbReference type="FunFam" id="3.80.10.10:FF:000213">
    <property type="entry name" value="Tyrosine-sulfated glycopeptide receptor 1"/>
    <property type="match status" value="1"/>
</dbReference>
<keyword evidence="11" id="KW-0325">Glycoprotein</keyword>
<dbReference type="InterPro" id="IPR046956">
    <property type="entry name" value="RLP23-like"/>
</dbReference>
<feature type="transmembrane region" description="Helical" evidence="12">
    <location>
        <begin position="812"/>
        <end position="836"/>
    </location>
</feature>
<keyword evidence="17" id="KW-1185">Reference proteome</keyword>
<keyword evidence="3" id="KW-1003">Cell membrane</keyword>
<evidence type="ECO:0000256" key="9">
    <source>
        <dbReference type="ARBA" id="ARBA00023136"/>
    </source>
</evidence>
<evidence type="ECO:0000313" key="16">
    <source>
        <dbReference type="EMBL" id="EOA15770.1"/>
    </source>
</evidence>
<comment type="similarity">
    <text evidence="2">Belongs to the RLP family.</text>
</comment>
<keyword evidence="9 12" id="KW-0472">Membrane</keyword>
<proteinExistence type="inferred from homology"/>
<dbReference type="PANTHER" id="PTHR48061">
    <property type="entry name" value="LEUCINE-RICH REPEAT RECEPTOR PROTEIN KINASE EMS1-LIKE-RELATED"/>
    <property type="match status" value="1"/>
</dbReference>
<feature type="chain" id="PRO_5004351702" evidence="13">
    <location>
        <begin position="20"/>
        <end position="852"/>
    </location>
</feature>
<dbReference type="Pfam" id="PF00560">
    <property type="entry name" value="LRR_1"/>
    <property type="match status" value="1"/>
</dbReference>
<evidence type="ECO:0000256" key="2">
    <source>
        <dbReference type="ARBA" id="ARBA00009592"/>
    </source>
</evidence>
<accession>R0GTX6</accession>
<dbReference type="eggNOG" id="KOG0619">
    <property type="taxonomic scope" value="Eukaryota"/>
</dbReference>
<evidence type="ECO:0000313" key="17">
    <source>
        <dbReference type="Proteomes" id="UP000029121"/>
    </source>
</evidence>
<dbReference type="Gene3D" id="3.80.10.10">
    <property type="entry name" value="Ribonuclease Inhibitor"/>
    <property type="match status" value="2"/>
</dbReference>
<dbReference type="PROSITE" id="PS51450">
    <property type="entry name" value="LRR"/>
    <property type="match status" value="1"/>
</dbReference>
<evidence type="ECO:0000256" key="1">
    <source>
        <dbReference type="ARBA" id="ARBA00004251"/>
    </source>
</evidence>
<dbReference type="SMART" id="SM00369">
    <property type="entry name" value="LRR_TYP"/>
    <property type="match status" value="6"/>
</dbReference>
<evidence type="ECO:0000256" key="5">
    <source>
        <dbReference type="ARBA" id="ARBA00022692"/>
    </source>
</evidence>
<dbReference type="Pfam" id="PF08263">
    <property type="entry name" value="LRRNT_2"/>
    <property type="match status" value="1"/>
</dbReference>
<keyword evidence="6 13" id="KW-0732">Signal</keyword>
<evidence type="ECO:0000256" key="7">
    <source>
        <dbReference type="ARBA" id="ARBA00022737"/>
    </source>
</evidence>
<dbReference type="FunFam" id="3.80.10.10:FF:000095">
    <property type="entry name" value="LRR receptor-like serine/threonine-protein kinase GSO1"/>
    <property type="match status" value="1"/>
</dbReference>
<dbReference type="InterPro" id="IPR013210">
    <property type="entry name" value="LRR_N_plant-typ"/>
</dbReference>
<sequence length="852" mass="94918">MIIWSLCLILILVFGSSHAKHLCHPDQREALWEFKSEFYVQKPDEMKSNTTTEMWRHNTDCCSWDGISCNPKTGKVVELALGDSYLNGPLRSNSSLFRLQHLRGLYLSYNNISSVLPDSIGKLKYLRVLSLGDCNFFGKIPSSIGNLSHLTSLDLSSNGFTGELPDSMGSLNRLTNLELVSNKLGGKFPHALLNLSEITMLDLRDNQFEGMLPSNMSTLSKLEDFEVSGNLFSGSIPKSLFMLPSLIHLNLNKNDFSGPLEIGNLSSPSKLGSLTLGENNFNGPISGSVSKLTELWFLDLSFWNTRRGLVSFNIFLNLKSLTFLDISYLNTRSIVDIGIFSGLMSLSHLDLSGINSKISSTLHLPSSMFTLILSSCNISEFPKFIQNQTSLRYLDISANQIEGQVPEWLWGLPGLRYVNISQNLFNGFEGSTNVIQRSANQMLDISSNTFQDLPLLPNSTMFFSGSDNQFSGEIPRAICKLVALDTLVLSNNNLNGSIPRCFKNFRTTLSVLHLRNNSLSGIFPDESIGDKLRSLDVGHNRLSGELPMSLINCTELEFLNVEDNIINDKFPSWLSLLPNLQILVLRSNEFYGPISSLGDSLSFPKLRIFDISDNRFTGVLPSDYFSGWTAISYVVDIEDRTPLRYAGRGSGYYHKSVGMTNKGSKMELVGSGFTIYKTIDVSRNRFEGNIPESISVLKELIVLNMSNNAFTGHIPTSLSNLTNLQSLDLSQNRLTGEIPPDLGKLTFLAWMNFSYNKLEGPIPHGTQFQSQNSSSFVENTALCGLPLKIRCGGEETTKQEQDEEKEEEEEQVFSWIAAAIGYVPGVVCGLTIAHILTSYKRDWFMNTVHYFT</sequence>
<protein>
    <submittedName>
        <fullName evidence="16">Uncharacterized protein</fullName>
    </submittedName>
</protein>
<evidence type="ECO:0000256" key="10">
    <source>
        <dbReference type="ARBA" id="ARBA00023170"/>
    </source>
</evidence>
<comment type="subcellular location">
    <subcellularLocation>
        <location evidence="1">Cell membrane</location>
        <topology evidence="1">Single-pass type I membrane protein</topology>
    </subcellularLocation>
</comment>
<feature type="signal peptide" evidence="13">
    <location>
        <begin position="1"/>
        <end position="19"/>
    </location>
</feature>
<dbReference type="EMBL" id="KB870811">
    <property type="protein sequence ID" value="EOA15770.1"/>
    <property type="molecule type" value="Genomic_DNA"/>
</dbReference>
<dbReference type="STRING" id="81985.R0GTX6"/>
<dbReference type="InterPro" id="IPR032675">
    <property type="entry name" value="LRR_dom_sf"/>
</dbReference>
<dbReference type="SUPFAM" id="SSF52058">
    <property type="entry name" value="L domain-like"/>
    <property type="match status" value="2"/>
</dbReference>
<evidence type="ECO:0000256" key="6">
    <source>
        <dbReference type="ARBA" id="ARBA00022729"/>
    </source>
</evidence>
<dbReference type="SUPFAM" id="SSF52047">
    <property type="entry name" value="RNI-like"/>
    <property type="match status" value="1"/>
</dbReference>
<gene>
    <name evidence="16" type="ORF">CARUB_v10006927mg</name>
</gene>
<keyword evidence="7" id="KW-0677">Repeat</keyword>
<dbReference type="Pfam" id="PF13855">
    <property type="entry name" value="LRR_8"/>
    <property type="match status" value="3"/>
</dbReference>
<evidence type="ECO:0000259" key="15">
    <source>
        <dbReference type="Pfam" id="PF23598"/>
    </source>
</evidence>
<evidence type="ECO:0000256" key="3">
    <source>
        <dbReference type="ARBA" id="ARBA00022475"/>
    </source>
</evidence>
<dbReference type="PANTHER" id="PTHR48061:SF12">
    <property type="entry name" value="DISEASE RESISTANCE LIKE PROTEIN"/>
    <property type="match status" value="1"/>
</dbReference>
<keyword evidence="4" id="KW-0433">Leucine-rich repeat</keyword>
<dbReference type="InterPro" id="IPR055414">
    <property type="entry name" value="LRR_R13L4/SHOC2-like"/>
</dbReference>
<keyword evidence="5 12" id="KW-0812">Transmembrane</keyword>
<dbReference type="InterPro" id="IPR001611">
    <property type="entry name" value="Leu-rich_rpt"/>
</dbReference>
<evidence type="ECO:0000256" key="13">
    <source>
        <dbReference type="SAM" id="SignalP"/>
    </source>
</evidence>
<name>R0GTX6_9BRAS</name>
<feature type="domain" description="Disease resistance R13L4/SHOC-2-like LRR" evidence="15">
    <location>
        <begin position="94"/>
        <end position="229"/>
    </location>
</feature>
<feature type="domain" description="Leucine-rich repeat-containing N-terminal plant-type" evidence="14">
    <location>
        <begin position="24"/>
        <end position="70"/>
    </location>
</feature>
<evidence type="ECO:0000259" key="14">
    <source>
        <dbReference type="Pfam" id="PF08263"/>
    </source>
</evidence>
<dbReference type="PRINTS" id="PR00019">
    <property type="entry name" value="LEURICHRPT"/>
</dbReference>